<dbReference type="GeneID" id="34578727"/>
<proteinExistence type="predicted"/>
<feature type="region of interest" description="Disordered" evidence="1">
    <location>
        <begin position="59"/>
        <end position="96"/>
    </location>
</feature>
<gene>
    <name evidence="2" type="ORF">PENARI_c016G02816</name>
</gene>
<dbReference type="Proteomes" id="UP000177622">
    <property type="component" value="Unassembled WGS sequence"/>
</dbReference>
<comment type="caution">
    <text evidence="2">The sequence shown here is derived from an EMBL/GenBank/DDBJ whole genome shotgun (WGS) entry which is preliminary data.</text>
</comment>
<evidence type="ECO:0000313" key="2">
    <source>
        <dbReference type="EMBL" id="OGE50516.1"/>
    </source>
</evidence>
<protein>
    <submittedName>
        <fullName evidence="2">Uncharacterized protein</fullName>
    </submittedName>
</protein>
<dbReference type="AlphaFoldDB" id="A0A1F5LBT5"/>
<feature type="compositionally biased region" description="Basic and acidic residues" evidence="1">
    <location>
        <begin position="63"/>
        <end position="78"/>
    </location>
</feature>
<evidence type="ECO:0000313" key="3">
    <source>
        <dbReference type="Proteomes" id="UP000177622"/>
    </source>
</evidence>
<name>A0A1F5LBT5_PENAI</name>
<reference evidence="2 3" key="1">
    <citation type="journal article" date="2016" name="Sci. Rep.">
        <title>Penicillium arizonense, a new, genome sequenced fungal species, reveals a high chemical diversity in secreted metabolites.</title>
        <authorList>
            <person name="Grijseels S."/>
            <person name="Nielsen J.C."/>
            <person name="Randelovic M."/>
            <person name="Nielsen J."/>
            <person name="Nielsen K.F."/>
            <person name="Workman M."/>
            <person name="Frisvad J.C."/>
        </authorList>
    </citation>
    <scope>NUCLEOTIDE SEQUENCE [LARGE SCALE GENOMIC DNA]</scope>
    <source>
        <strain evidence="2 3">CBS 141311</strain>
    </source>
</reference>
<organism evidence="2 3">
    <name type="scientific">Penicillium arizonense</name>
    <dbReference type="NCBI Taxonomy" id="1835702"/>
    <lineage>
        <taxon>Eukaryota</taxon>
        <taxon>Fungi</taxon>
        <taxon>Dikarya</taxon>
        <taxon>Ascomycota</taxon>
        <taxon>Pezizomycotina</taxon>
        <taxon>Eurotiomycetes</taxon>
        <taxon>Eurotiomycetidae</taxon>
        <taxon>Eurotiales</taxon>
        <taxon>Aspergillaceae</taxon>
        <taxon>Penicillium</taxon>
    </lineage>
</organism>
<feature type="region of interest" description="Disordered" evidence="1">
    <location>
        <begin position="1"/>
        <end position="40"/>
    </location>
</feature>
<evidence type="ECO:0000256" key="1">
    <source>
        <dbReference type="SAM" id="MobiDB-lite"/>
    </source>
</evidence>
<dbReference type="EMBL" id="LXJU01000016">
    <property type="protein sequence ID" value="OGE50516.1"/>
    <property type="molecule type" value="Genomic_DNA"/>
</dbReference>
<accession>A0A1F5LBT5</accession>
<dbReference type="RefSeq" id="XP_022485964.1">
    <property type="nucleotide sequence ID" value="XM_022633993.1"/>
</dbReference>
<keyword evidence="3" id="KW-1185">Reference proteome</keyword>
<sequence>MITTGTQEPAKIQMGNFYDNFDAGESSQSEGKATTKLRPHQKRALEHFHCEKYSWEVYEDENEKPTRSPEPAPKKARIEASLGAASSTAQAHLPKQKVQAAARESFLRLKIYKLL</sequence>